<feature type="compositionally biased region" description="Polar residues" evidence="4">
    <location>
        <begin position="488"/>
        <end position="498"/>
    </location>
</feature>
<dbReference type="SMART" id="SM00490">
    <property type="entry name" value="HELICc"/>
    <property type="match status" value="1"/>
</dbReference>
<feature type="compositionally biased region" description="Polar residues" evidence="4">
    <location>
        <begin position="1031"/>
        <end position="1044"/>
    </location>
</feature>
<keyword evidence="2" id="KW-0067">ATP-binding</keyword>
<gene>
    <name evidence="7" type="ORF">GPM918_LOCUS3826</name>
    <name evidence="8" type="ORF">SRO942_LOCUS3826</name>
</gene>
<feature type="domain" description="Helicase ATP-binding" evidence="5">
    <location>
        <begin position="3480"/>
        <end position="3678"/>
    </location>
</feature>
<proteinExistence type="predicted"/>
<evidence type="ECO:0000259" key="6">
    <source>
        <dbReference type="PROSITE" id="PS51194"/>
    </source>
</evidence>
<dbReference type="Pfam" id="PF13020">
    <property type="entry name" value="NOV_C"/>
    <property type="match status" value="1"/>
</dbReference>
<dbReference type="NCBIfam" id="NF047352">
    <property type="entry name" value="P_loop_sacsin"/>
    <property type="match status" value="1"/>
</dbReference>
<feature type="compositionally biased region" description="Basic residues" evidence="4">
    <location>
        <begin position="635"/>
        <end position="646"/>
    </location>
</feature>
<evidence type="ECO:0000256" key="2">
    <source>
        <dbReference type="ARBA" id="ARBA00022840"/>
    </source>
</evidence>
<dbReference type="InterPro" id="IPR011545">
    <property type="entry name" value="DEAD/DEAH_box_helicase_dom"/>
</dbReference>
<dbReference type="SUPFAM" id="SSF55874">
    <property type="entry name" value="ATPase domain of HSP90 chaperone/DNA topoisomerase II/histidine kinase"/>
    <property type="match status" value="1"/>
</dbReference>
<organism evidence="7 9">
    <name type="scientific">Didymodactylos carnosus</name>
    <dbReference type="NCBI Taxonomy" id="1234261"/>
    <lineage>
        <taxon>Eukaryota</taxon>
        <taxon>Metazoa</taxon>
        <taxon>Spiralia</taxon>
        <taxon>Gnathifera</taxon>
        <taxon>Rotifera</taxon>
        <taxon>Eurotatoria</taxon>
        <taxon>Bdelloidea</taxon>
        <taxon>Philodinida</taxon>
        <taxon>Philodinidae</taxon>
        <taxon>Didymodactylos</taxon>
    </lineage>
</organism>
<keyword evidence="3" id="KW-0175">Coiled coil</keyword>
<dbReference type="Pfam" id="PF15256">
    <property type="entry name" value="SPATIAL"/>
    <property type="match status" value="1"/>
</dbReference>
<dbReference type="Gene3D" id="3.30.565.10">
    <property type="entry name" value="Histidine kinase-like ATPase, C-terminal domain"/>
    <property type="match status" value="1"/>
</dbReference>
<comment type="caution">
    <text evidence="7">The sequence shown here is derived from an EMBL/GenBank/DDBJ whole genome shotgun (WGS) entry which is preliminary data.</text>
</comment>
<evidence type="ECO:0000259" key="5">
    <source>
        <dbReference type="PROSITE" id="PS51192"/>
    </source>
</evidence>
<dbReference type="GO" id="GO:0005524">
    <property type="term" value="F:ATP binding"/>
    <property type="evidence" value="ECO:0007669"/>
    <property type="project" value="UniProtKB-KW"/>
</dbReference>
<evidence type="ECO:0000313" key="8">
    <source>
        <dbReference type="EMBL" id="CAF3592446.1"/>
    </source>
</evidence>
<evidence type="ECO:0000256" key="3">
    <source>
        <dbReference type="SAM" id="Coils"/>
    </source>
</evidence>
<name>A0A813SZV8_9BILA</name>
<feature type="compositionally biased region" description="Acidic residues" evidence="4">
    <location>
        <begin position="2712"/>
        <end position="2722"/>
    </location>
</feature>
<dbReference type="InterPro" id="IPR001650">
    <property type="entry name" value="Helicase_C-like"/>
</dbReference>
<feature type="domain" description="Helicase C-terminal" evidence="6">
    <location>
        <begin position="3704"/>
        <end position="3858"/>
    </location>
</feature>
<keyword evidence="9" id="KW-1185">Reference proteome</keyword>
<feature type="region of interest" description="Disordered" evidence="4">
    <location>
        <begin position="152"/>
        <end position="180"/>
    </location>
</feature>
<dbReference type="Pfam" id="PF25794">
    <property type="entry name" value="SACS"/>
    <property type="match status" value="1"/>
</dbReference>
<dbReference type="InterPro" id="IPR037394">
    <property type="entry name" value="TBATA-like"/>
</dbReference>
<feature type="compositionally biased region" description="Polar residues" evidence="4">
    <location>
        <begin position="121"/>
        <end position="137"/>
    </location>
</feature>
<feature type="coiled-coil region" evidence="3">
    <location>
        <begin position="3847"/>
        <end position="3884"/>
    </location>
</feature>
<dbReference type="OrthoDB" id="1262810at2759"/>
<dbReference type="InterPro" id="IPR027417">
    <property type="entry name" value="P-loop_NTPase"/>
</dbReference>
<dbReference type="SUPFAM" id="SSF52540">
    <property type="entry name" value="P-loop containing nucleoside triphosphate hydrolases"/>
    <property type="match status" value="1"/>
</dbReference>
<feature type="region of interest" description="Disordered" evidence="4">
    <location>
        <begin position="488"/>
        <end position="520"/>
    </location>
</feature>
<dbReference type="PANTHER" id="PTHR32387">
    <property type="entry name" value="WU:FJ29H11"/>
    <property type="match status" value="1"/>
</dbReference>
<accession>A0A813SZV8</accession>
<dbReference type="SMART" id="SM00487">
    <property type="entry name" value="DEXDc"/>
    <property type="match status" value="1"/>
</dbReference>
<dbReference type="PANTHER" id="PTHR32387:SF0">
    <property type="entry name" value="PROTEIN NO VEIN"/>
    <property type="match status" value="1"/>
</dbReference>
<dbReference type="InterPro" id="IPR014001">
    <property type="entry name" value="Helicase_ATP-bd"/>
</dbReference>
<dbReference type="InterPro" id="IPR052957">
    <property type="entry name" value="Auxin_embryo_med"/>
</dbReference>
<feature type="compositionally biased region" description="Basic and acidic residues" evidence="4">
    <location>
        <begin position="171"/>
        <end position="180"/>
    </location>
</feature>
<evidence type="ECO:0000313" key="7">
    <source>
        <dbReference type="EMBL" id="CAF0806975.1"/>
    </source>
</evidence>
<keyword evidence="1" id="KW-0547">Nucleotide-binding</keyword>
<dbReference type="Pfam" id="PF00270">
    <property type="entry name" value="DEAD"/>
    <property type="match status" value="1"/>
</dbReference>
<sequence length="3896" mass="452811">MTRKFDNSNLNSAYLNNLHGSQRCVQRSASMLSVRPARHVACPRRLKYIHDIKDSYIPYVEEEVTNRDNGRRKNCLRRNTVSKENLCLYNTADTWRKELMQLAQQVQTSYDSDESKISKRILNNRQKSHSTTSCYNSTDDEHKLHKQRLLVRRNSIQQKRNSLTQVGTSTDGEKKDENVQEHNPDAGIWLLPLLCHVLQTDNLTDAQNWLVNANNTEKRLAMEVISRTMQDMNQEDTASDISKTSAPQISYTSDSFNIYWPCKVFQKQERSRVLPSYTTIKKAKPSKAGFHLPPLNFQNDVSTASVSLDTCERATSPVRFMTPKYQTLEHASPTVVPTNNPQTRPIDKVDDAVVQAVATSTHCQNRQIMEKLPINRSSSRSRVVATSMGDRSDRNSVKQSSLNNQNEYEAAKNGIEFAQACIKTAKATYTSQHHKLVVAFRRNALKKDDFDAQVITLKNAVETDTIHWHAYVQKLTELVTNYEKSYQSSLTMNRSDSSSRQKRAHEDTDTRSTTSQGVPSTVLTNVKAFINNVENDEDTNNQVTKRGRFLPVDNKQEISEEDSDLSTSLSNSSDDEDSPSRSHDRLSASQYNIHGDLKRPLLGFTSETTKNGKKSQGQRKNENDTTSSNLEGLNKRQRSRLRKRERKYGVVKNDIQPSQVQSQCDATVNTDPLQLSLLTPFPSTPNFVSFTSRTNQITVRVPLPHVNEIAAKQIVYLHDEGSLVRWNDVLWRTLCYFHVQDLGNIGVNRADHIPCVENLIRTQNKINVYLDSYGYYHTIGTLFELEKDLASLFQKQNYCDLLLGPVYKQPKIYELFHYPSTLTTPNTGGHILNVRTSDVLKFLDEFMTKQHCWNSANDINVEQFLLFMASKLNITNINELGVRIKNPYLPRTCIKAVQANQRKGMELAREQTAEALKLLAQQETAKTLRLIQEKFDIKSPLDTSSSSAKNEKESKLTVVERQRYQYLTMEPLDVMDDLIDICRVLFKGKPCFKKMYQVLKFIRDDSVLRNLFQISICLGRFALPEEEKRTNYNNSKSSPIQQQEKTSKKTYFPSSATSSDSSSSETSENEKDSKEKKPIVDDRVRPTEENVIEAFKEQISSLETITFQLLERIEQRLCEKFHFERFYELGRGTFVQFLKQNEYLFHEKIDNIQFSFYSDQELLKKKMMVIDMNKTSVSLQEIHQLIFEFLENNNNQKQISEQQEKFYEFLICYHYHVDTFTSLGHGTFHNVLSKLKQMKKPITVGGKRAISYECTMLDEDNCIFKKPERNSFLEDLQEKAILSLINCPLLENLYEYSQWNILYRSSLGDLKDFLLKYIGKQITFRNNSVISFDVCAIEIESSTLLKLSTTSTLDTFKQSLYNYNVIQSSGHLVSLLTQYCSLKNAPLALLTNIIETFMSKTIINDRQTKQLYEFLVKLLTRMPFLLTCNIIMRLFLEPLIKLEGSVLKVRECLWNECLNENSGYNSRIRFVKFGTWLGISEWSNDNIVQSTNMTQQVVEKPQTSISISRTVVEPKIENTSLLSTKSSFPSNVLVKQDLISDKMIDNSMEKCHSLIERIRREKFGIGIELSSEGQQLTDALKALVGRSLDRLSKELYNTDMHFVLELIQNADDNRYTNLELSVKNGVSDVPSLVFVVEQNSITLYNNEDGFREENIEALCDVGKSTKGKHKQGYIGQKGIGFKSIFTVCDRPEVRSNGYSIYFDALSGPIGYILPNWMMISEINEENWTTRIRLPLKSESEMQKHKARSLTSSFNDIHPSLLLFLNRLRSITIDNRVTNCKRIYQRIDINDSSIIEIHCHEILSTTRKTTIEKWFVFKRKLTVPNELRPSLDIESTELALAFPLYDNIHEDKTFSLPKQDVCAYLPLRTVPSSRQDILSDSSWNQWLLNEIPQLYNDVLEQFKQQQDATKIDPIQLFLRYLPTNESEIHGLFQFVCRSILRQLRAKSFLPVIIDDNQTIDYRTPSECVLVRDTYIKDVLTPELLKTHLNLYYLSENLIQNIDHRRLLELGVHCLDHNQLIDVIKRLFSSSSSSKTIELFANNKHMLAKWFCCLYRCLNDLTLKEEENIFKHVQSLPIIPLTNGKWTSLSTTVVFFKHYQQQTDIAIENDLIEQDLNILDNELFQTISNDPVAVTQVQTVLERLGVKRFVTKDIIEQHIYPIFVNDLLWKEKSCHLLVAYVIYIYDFWCKQQQIDMKYLKTIIQLATTNQLTIEQFNNPLKKSIHFTKTYGNRYDLKQDYPNYEWLLLNDVYIEQLQYEKMIMKEKQKISIQDRMKLHRFMNELGVKDFLHIEQTSIKNIHYKQDLKLSLLWSVRCEDILPSKEEEYNPYASMGGEEANNIDEYVPMKEDEQITDVYTIQDWTCKQFSSLISTKSIIINKRLFEALEENWMSFYDAYKVAYLYKNNSTNDIDEENGLKLREYDSTFYSHLKTDSWLPTIQTEFKTMDNSDTYETSSIETIVKHELHSPNKVYVKTQLIEKLYHQHVPYVYADVNESSLFTTDLGLIHSVKPSDVVAMLLRWSDPTINETDCKHGLKHALFHTSLSHIRYVYEYLYRNMEEDELKQLIDEKPIIFVPVQSAKSSIKTLNNNAIVRGLFVHKSEVCWHDPSYMFSKYRPSFSLFENNDNEFCRFILKPFYSDLQHLFLNIFQISTSPTIEEYIALLDYISYHNNNHPTKAIIQDAFSIYRYVGQRCSSTRSELIEQNDETSKDDMLEQEEEMDTSDSNEVLDATKQRIQDLLSRKTVFPIKSQKWICLEDDPIIIDDNEIASKFDIKRVPFLQLSTNRSNNENQYNELHRDIRAFFNLCNIKKLSDVLVIEHITENLCEAPQIQNFLSPLVPYIQMYMSSRPEFHTAYEWTKTINLQEKLLNIKMYLVGRLDILYRFKHNSLITVLSSEKCCSILTDENILEFYVQRDYNERLREICQYFSRIFVNQITNIPKMNNMNTNLARNLANFMILLNEELKENMFNLESFAKYQHFELHLKQGLIPWSIPRKEIKFQTIQEQSQVDEEKVRILLENVAQNQEQYQVFRKNQRDKRLQQQQEENNMDDIKTTKPVHSWPPAAMSSNICAAVSHPSGPKFIMTESEEGEWLDPSQNNHQHQQIQLSQQSSILDSSIISDIKRPPLLPTPLVSTLNPTQLQSAETTNKQSSLHMDRIQFPFRIASNVVTIEENYENIDYSSTRQFNLKDLTSEIVDNRETTSEFEQIIKNIGKWGEQWVNEYLHARYKSEIEFKQLEFVWVNEMDEQGKPYDFIIKHTDGKVIYIEVKSTISDKRELMPITLNEIQYCCTSDNTANSTYEIYRLYNAGKLEQMFVCRCVCSFNTRLCLKKQSLLKSLLPQIIRISSYHLNIIETENKITVPHKTTKNIEKLRAKVVYKQEKEQDPPGDKTVPPIISCKRNTFNHHVGRRYNHFTEKNVASATWGHQGSKGDYFTIDHHFKNPAWTQSTIETFDLLQCEPKIVEILQNVKIIHPTSAQCRGIPEIRSGRHKILAAETGSGKTLAYLIPIIESLLMMRLQNQTRREVSENAPFALIMAPTLELVMQIQNMLKIFDELDIQTKTLIGINPDKDPLNFSLGQFDILVTTPGILLRILRQDEHFGIKQRLIGANLRHIVIDEADSMLDATFSPVVVEIIRRLEVDVQPINDDKIPAVQLIFVSATMPTSTEENLKELVNIESFDQLTTPALHRIMPHVPQKFYRIGSVQKLNLLLNLVKYDIEKKHSTLIFCNKSPTVQFLKYFFKDQRIEVLTMHGGLTNYIRTKNFESFRNGDNPILCATDIASRGVDTYWVTHVINFDFPRYISDYIHRAGRVGRVGSRNPGKVTSFVTYPSEVELAQKIEVTTRFNRKLQNVNSNIKLLMEKQTEKKQQQQDKNDYRERIKNYCDEIIRSSKLIECDR</sequence>
<dbReference type="EMBL" id="CAJOBC010000489">
    <property type="protein sequence ID" value="CAF3592446.1"/>
    <property type="molecule type" value="Genomic_DNA"/>
</dbReference>
<feature type="region of interest" description="Disordered" evidence="4">
    <location>
        <begin position="533"/>
        <end position="648"/>
    </location>
</feature>
<feature type="region of interest" description="Disordered" evidence="4">
    <location>
        <begin position="2698"/>
        <end position="2724"/>
    </location>
</feature>
<protein>
    <recommendedName>
        <fullName evidence="10">Protein NO VEIN C-terminal domain-containing protein</fullName>
    </recommendedName>
</protein>
<feature type="region of interest" description="Disordered" evidence="4">
    <location>
        <begin position="120"/>
        <end position="140"/>
    </location>
</feature>
<dbReference type="InterPro" id="IPR024975">
    <property type="entry name" value="NOV_C"/>
</dbReference>
<feature type="compositionally biased region" description="Polar residues" evidence="4">
    <location>
        <begin position="154"/>
        <end position="170"/>
    </location>
</feature>
<dbReference type="PROSITE" id="PS51194">
    <property type="entry name" value="HELICASE_CTER"/>
    <property type="match status" value="1"/>
</dbReference>
<evidence type="ECO:0000256" key="4">
    <source>
        <dbReference type="SAM" id="MobiDB-lite"/>
    </source>
</evidence>
<reference evidence="7" key="1">
    <citation type="submission" date="2021-02" db="EMBL/GenBank/DDBJ databases">
        <authorList>
            <person name="Nowell W R."/>
        </authorList>
    </citation>
    <scope>NUCLEOTIDE SEQUENCE</scope>
</reference>
<evidence type="ECO:0008006" key="10">
    <source>
        <dbReference type="Google" id="ProtNLM"/>
    </source>
</evidence>
<dbReference type="InterPro" id="IPR058210">
    <property type="entry name" value="SACS/Nov_dom"/>
</dbReference>
<dbReference type="EMBL" id="CAJNOQ010000489">
    <property type="protein sequence ID" value="CAF0806975.1"/>
    <property type="molecule type" value="Genomic_DNA"/>
</dbReference>
<dbReference type="InterPro" id="IPR036890">
    <property type="entry name" value="HATPase_C_sf"/>
</dbReference>
<evidence type="ECO:0000256" key="1">
    <source>
        <dbReference type="ARBA" id="ARBA00022741"/>
    </source>
</evidence>
<feature type="compositionally biased region" description="Low complexity" evidence="4">
    <location>
        <begin position="1054"/>
        <end position="1066"/>
    </location>
</feature>
<dbReference type="GO" id="GO:0003676">
    <property type="term" value="F:nucleic acid binding"/>
    <property type="evidence" value="ECO:0007669"/>
    <property type="project" value="InterPro"/>
</dbReference>
<feature type="region of interest" description="Disordered" evidence="4">
    <location>
        <begin position="1029"/>
        <end position="1083"/>
    </location>
</feature>
<dbReference type="Proteomes" id="UP000663829">
    <property type="component" value="Unassembled WGS sequence"/>
</dbReference>
<dbReference type="Proteomes" id="UP000681722">
    <property type="component" value="Unassembled WGS sequence"/>
</dbReference>
<feature type="compositionally biased region" description="Polar residues" evidence="4">
    <location>
        <begin position="511"/>
        <end position="520"/>
    </location>
</feature>
<feature type="compositionally biased region" description="Basic and acidic residues" evidence="4">
    <location>
        <begin position="1068"/>
        <end position="1083"/>
    </location>
</feature>
<dbReference type="PROSITE" id="PS51192">
    <property type="entry name" value="HELICASE_ATP_BIND_1"/>
    <property type="match status" value="1"/>
</dbReference>
<dbReference type="Gene3D" id="3.40.50.300">
    <property type="entry name" value="P-loop containing nucleotide triphosphate hydrolases"/>
    <property type="match status" value="2"/>
</dbReference>
<feature type="region of interest" description="Disordered" evidence="4">
    <location>
        <begin position="374"/>
        <end position="402"/>
    </location>
</feature>
<dbReference type="Pfam" id="PF00271">
    <property type="entry name" value="Helicase_C"/>
    <property type="match status" value="1"/>
</dbReference>
<evidence type="ECO:0000313" key="9">
    <source>
        <dbReference type="Proteomes" id="UP000663829"/>
    </source>
</evidence>
<dbReference type="CDD" id="cd18787">
    <property type="entry name" value="SF2_C_DEAD"/>
    <property type="match status" value="1"/>
</dbReference>